<accession>A0A127JQR7</accession>
<feature type="compositionally biased region" description="Polar residues" evidence="1">
    <location>
        <begin position="45"/>
        <end position="54"/>
    </location>
</feature>
<feature type="chain" id="PRO_5007449565" description="Secreted protein" evidence="2">
    <location>
        <begin position="29"/>
        <end position="112"/>
    </location>
</feature>
<sequence>MKTTEKVAARIIALSLLAAAAIPLAAFAADEPPKADAPRTVVAQADTTPGQVASSPCADATLPRLQQRLIEKYDQGQDLLLQFVWRTRSIHLLDRGQTAQWAEDYRSTHSRC</sequence>
<reference evidence="3 4" key="1">
    <citation type="journal article" date="2014" name="Int. J. Syst. Evol. Microbiol.">
        <title>Ramlibacter solisilvae sp. nov., isolated from forest soil, and emended description of the genus Ramlibacter.</title>
        <authorList>
            <person name="Lee H.J."/>
            <person name="Lee S.H."/>
            <person name="Lee S.S."/>
            <person name="Lee J.S."/>
            <person name="Kim Y."/>
            <person name="Kim S.C."/>
            <person name="Jeon C.O."/>
        </authorList>
    </citation>
    <scope>NUCLEOTIDE SEQUENCE [LARGE SCALE GENOMIC DNA]</scope>
    <source>
        <strain evidence="3 4">5-10</strain>
    </source>
</reference>
<dbReference type="EMBL" id="CP010951">
    <property type="protein sequence ID" value="AMO22384.1"/>
    <property type="molecule type" value="Genomic_DNA"/>
</dbReference>
<proteinExistence type="predicted"/>
<evidence type="ECO:0000256" key="1">
    <source>
        <dbReference type="SAM" id="MobiDB-lite"/>
    </source>
</evidence>
<keyword evidence="4" id="KW-1185">Reference proteome</keyword>
<dbReference type="AlphaFoldDB" id="A0A127JQR7"/>
<protein>
    <recommendedName>
        <fullName evidence="5">Secreted protein</fullName>
    </recommendedName>
</protein>
<gene>
    <name evidence="3" type="ORF">UC35_05060</name>
</gene>
<feature type="region of interest" description="Disordered" evidence="1">
    <location>
        <begin position="38"/>
        <end position="57"/>
    </location>
</feature>
<evidence type="ECO:0000313" key="4">
    <source>
        <dbReference type="Proteomes" id="UP000070433"/>
    </source>
</evidence>
<evidence type="ECO:0000256" key="2">
    <source>
        <dbReference type="SAM" id="SignalP"/>
    </source>
</evidence>
<dbReference type="RefSeq" id="WP_061496806.1">
    <property type="nucleotide sequence ID" value="NZ_CP010951.1"/>
</dbReference>
<organism evidence="3 4">
    <name type="scientific">Ramlibacter tataouinensis</name>
    <dbReference type="NCBI Taxonomy" id="94132"/>
    <lineage>
        <taxon>Bacteria</taxon>
        <taxon>Pseudomonadati</taxon>
        <taxon>Pseudomonadota</taxon>
        <taxon>Betaproteobacteria</taxon>
        <taxon>Burkholderiales</taxon>
        <taxon>Comamonadaceae</taxon>
        <taxon>Ramlibacter</taxon>
    </lineage>
</organism>
<evidence type="ECO:0000313" key="3">
    <source>
        <dbReference type="EMBL" id="AMO22384.1"/>
    </source>
</evidence>
<feature type="signal peptide" evidence="2">
    <location>
        <begin position="1"/>
        <end position="28"/>
    </location>
</feature>
<name>A0A127JQR7_9BURK</name>
<evidence type="ECO:0008006" key="5">
    <source>
        <dbReference type="Google" id="ProtNLM"/>
    </source>
</evidence>
<dbReference type="Proteomes" id="UP000070433">
    <property type="component" value="Chromosome"/>
</dbReference>
<keyword evidence="2" id="KW-0732">Signal</keyword>